<keyword evidence="1" id="KW-0479">Metal-binding</keyword>
<dbReference type="GO" id="GO:0003676">
    <property type="term" value="F:nucleic acid binding"/>
    <property type="evidence" value="ECO:0007669"/>
    <property type="project" value="InterPro"/>
</dbReference>
<dbReference type="Pfam" id="PF00098">
    <property type="entry name" value="zf-CCHC"/>
    <property type="match status" value="2"/>
</dbReference>
<dbReference type="SUPFAM" id="SSF57756">
    <property type="entry name" value="Retrovirus zinc finger-like domains"/>
    <property type="match status" value="1"/>
</dbReference>
<dbReference type="InterPro" id="IPR043502">
    <property type="entry name" value="DNA/RNA_pol_sf"/>
</dbReference>
<dbReference type="Pfam" id="PF00078">
    <property type="entry name" value="RVT_1"/>
    <property type="match status" value="1"/>
</dbReference>
<dbReference type="PROSITE" id="PS50878">
    <property type="entry name" value="RT_POL"/>
    <property type="match status" value="1"/>
</dbReference>
<dbReference type="Gene3D" id="3.30.70.270">
    <property type="match status" value="1"/>
</dbReference>
<dbReference type="CDD" id="cd01647">
    <property type="entry name" value="RT_LTR"/>
    <property type="match status" value="1"/>
</dbReference>
<dbReference type="PANTHER" id="PTHR33064:SF37">
    <property type="entry name" value="RIBONUCLEASE H"/>
    <property type="match status" value="1"/>
</dbReference>
<dbReference type="InterPro" id="IPR036875">
    <property type="entry name" value="Znf_CCHC_sf"/>
</dbReference>
<dbReference type="Gene3D" id="3.10.10.10">
    <property type="entry name" value="HIV Type 1 Reverse Transcriptase, subunit A, domain 1"/>
    <property type="match status" value="2"/>
</dbReference>
<dbReference type="PANTHER" id="PTHR33064">
    <property type="entry name" value="POL PROTEIN"/>
    <property type="match status" value="1"/>
</dbReference>
<dbReference type="AlphaFoldDB" id="A0AAW1HUV4"/>
<evidence type="ECO:0000256" key="2">
    <source>
        <dbReference type="SAM" id="MobiDB-lite"/>
    </source>
</evidence>
<organism evidence="5 6">
    <name type="scientific">Popillia japonica</name>
    <name type="common">Japanese beetle</name>
    <dbReference type="NCBI Taxonomy" id="7064"/>
    <lineage>
        <taxon>Eukaryota</taxon>
        <taxon>Metazoa</taxon>
        <taxon>Ecdysozoa</taxon>
        <taxon>Arthropoda</taxon>
        <taxon>Hexapoda</taxon>
        <taxon>Insecta</taxon>
        <taxon>Pterygota</taxon>
        <taxon>Neoptera</taxon>
        <taxon>Endopterygota</taxon>
        <taxon>Coleoptera</taxon>
        <taxon>Polyphaga</taxon>
        <taxon>Scarabaeiformia</taxon>
        <taxon>Scarabaeidae</taxon>
        <taxon>Rutelinae</taxon>
        <taxon>Popillia</taxon>
    </lineage>
</organism>
<keyword evidence="1" id="KW-0862">Zinc</keyword>
<sequence length="447" mass="51150">MQNEVNRENLNEERNVVKTRKEGFIRSKSDYCLYYKEGSKKFYVLLYVDDLLILSENKEEVDKLKRSLNNNFKMKDMEAIIISTTVRVPIPDVDRARGSPRNVLAVVSDVEDGLYKLCTTHGVLKHKFTRSEFNPCMEKFILLENLSDSAKNKEISLREAAAENSILGSQAEQLRKTSKASTSTKINSNGRQKSTNAKSSSKSDGNVRCFLCGAMGHRSADCAHKSKGFKCFKCNNFGHKAHDCKSKTANQDSSIKSLSVDCTKDAKERVREMVLAYEPKKTKTTNVTMKIITTEDIPIYHHPRRLPFIEREIVDKQVQEWINDGIIESCTSEYASQVVDLKNGFFHVPVEEQSRKYTAFVTHNSQYQFLKVPFGFCNSPSVFQRFINTIFSDMARKGIALPYMDDLIILAKDEDEAVKRLQTVLERSRDYGLEINMKKCRFPNQNN</sequence>
<dbReference type="InterPro" id="IPR051320">
    <property type="entry name" value="Viral_Replic_Matur_Polypro"/>
</dbReference>
<dbReference type="Pfam" id="PF07727">
    <property type="entry name" value="RVT_2"/>
    <property type="match status" value="1"/>
</dbReference>
<feature type="region of interest" description="Disordered" evidence="2">
    <location>
        <begin position="171"/>
        <end position="204"/>
    </location>
</feature>
<keyword evidence="1" id="KW-0863">Zinc-finger</keyword>
<dbReference type="PROSITE" id="PS50158">
    <property type="entry name" value="ZF_CCHC"/>
    <property type="match status" value="2"/>
</dbReference>
<evidence type="ECO:0000313" key="5">
    <source>
        <dbReference type="EMBL" id="KAK9680349.1"/>
    </source>
</evidence>
<dbReference type="Proteomes" id="UP001458880">
    <property type="component" value="Unassembled WGS sequence"/>
</dbReference>
<evidence type="ECO:0000259" key="4">
    <source>
        <dbReference type="PROSITE" id="PS50878"/>
    </source>
</evidence>
<protein>
    <submittedName>
        <fullName evidence="5">Reverse transcriptase (RNA-dependent DNA polymerase)</fullName>
    </submittedName>
</protein>
<dbReference type="InterPro" id="IPR000477">
    <property type="entry name" value="RT_dom"/>
</dbReference>
<feature type="domain" description="CCHC-type" evidence="3">
    <location>
        <begin position="230"/>
        <end position="246"/>
    </location>
</feature>
<evidence type="ECO:0000259" key="3">
    <source>
        <dbReference type="PROSITE" id="PS50158"/>
    </source>
</evidence>
<feature type="compositionally biased region" description="Polar residues" evidence="2">
    <location>
        <begin position="179"/>
        <end position="204"/>
    </location>
</feature>
<dbReference type="InterPro" id="IPR043128">
    <property type="entry name" value="Rev_trsase/Diguanyl_cyclase"/>
</dbReference>
<dbReference type="InterPro" id="IPR013103">
    <property type="entry name" value="RVT_2"/>
</dbReference>
<keyword evidence="5" id="KW-0808">Transferase</keyword>
<reference evidence="5 6" key="1">
    <citation type="journal article" date="2024" name="BMC Genomics">
        <title>De novo assembly and annotation of Popillia japonica's genome with initial clues to its potential as an invasive pest.</title>
        <authorList>
            <person name="Cucini C."/>
            <person name="Boschi S."/>
            <person name="Funari R."/>
            <person name="Cardaioli E."/>
            <person name="Iannotti N."/>
            <person name="Marturano G."/>
            <person name="Paoli F."/>
            <person name="Bruttini M."/>
            <person name="Carapelli A."/>
            <person name="Frati F."/>
            <person name="Nardi F."/>
        </authorList>
    </citation>
    <scope>NUCLEOTIDE SEQUENCE [LARGE SCALE GENOMIC DNA]</scope>
    <source>
        <strain evidence="5">DMR45628</strain>
    </source>
</reference>
<dbReference type="InterPro" id="IPR001878">
    <property type="entry name" value="Znf_CCHC"/>
</dbReference>
<gene>
    <name evidence="5" type="ORF">QE152_g39169</name>
</gene>
<dbReference type="SMART" id="SM00343">
    <property type="entry name" value="ZnF_C2HC"/>
    <property type="match status" value="2"/>
</dbReference>
<dbReference type="GO" id="GO:0008270">
    <property type="term" value="F:zinc ion binding"/>
    <property type="evidence" value="ECO:0007669"/>
    <property type="project" value="UniProtKB-KW"/>
</dbReference>
<evidence type="ECO:0000313" key="6">
    <source>
        <dbReference type="Proteomes" id="UP001458880"/>
    </source>
</evidence>
<dbReference type="EMBL" id="JASPKY010000911">
    <property type="protein sequence ID" value="KAK9680349.1"/>
    <property type="molecule type" value="Genomic_DNA"/>
</dbReference>
<keyword evidence="5" id="KW-0548">Nucleotidyltransferase</keyword>
<name>A0AAW1HUV4_POPJA</name>
<comment type="caution">
    <text evidence="5">The sequence shown here is derived from an EMBL/GenBank/DDBJ whole genome shotgun (WGS) entry which is preliminary data.</text>
</comment>
<proteinExistence type="predicted"/>
<dbReference type="Gene3D" id="4.10.60.10">
    <property type="entry name" value="Zinc finger, CCHC-type"/>
    <property type="match status" value="1"/>
</dbReference>
<keyword evidence="5" id="KW-0695">RNA-directed DNA polymerase</keyword>
<dbReference type="SUPFAM" id="SSF56672">
    <property type="entry name" value="DNA/RNA polymerases"/>
    <property type="match status" value="1"/>
</dbReference>
<feature type="domain" description="Reverse transcriptase" evidence="4">
    <location>
        <begin position="239"/>
        <end position="447"/>
    </location>
</feature>
<accession>A0AAW1HUV4</accession>
<dbReference type="GO" id="GO:0003964">
    <property type="term" value="F:RNA-directed DNA polymerase activity"/>
    <property type="evidence" value="ECO:0007669"/>
    <property type="project" value="UniProtKB-KW"/>
</dbReference>
<keyword evidence="6" id="KW-1185">Reference proteome</keyword>
<evidence type="ECO:0000256" key="1">
    <source>
        <dbReference type="PROSITE-ProRule" id="PRU00047"/>
    </source>
</evidence>
<feature type="domain" description="CCHC-type" evidence="3">
    <location>
        <begin position="208"/>
        <end position="222"/>
    </location>
</feature>